<sequence>MYVAVENGIHQWYFPAHDEVLLDDLRVVLTQGEFQKAYDVVKLCLIYMLNWILMGVDERLEIPVWQFWLVEDLNAFDAFPWGAHVYSHSIFSFKHALPRRCEERRQQSLGDVGHSVKGYNIYGLSHALLIFAFEVIPQVGEVFGTRRVTDLSPRLLKWELTKQPKGKKLEKIFSAKMLARTEIVPTAVEAVALYFAGLSEGGGSPYVQDDRVHLPTVPEPTTSAVRPEKEGEGKRCTETEASDPTGPNFKGMDTGESEVSPRRVRQACLEHNLEELREALRKSEEDRQLQHQDLLDMFRKSEEDRQQQHRELLALIRGLQGFRTHTEDPHTGGAFLEQHVAQSPSPTPPPPPPSL</sequence>
<feature type="region of interest" description="Disordered" evidence="2">
    <location>
        <begin position="216"/>
        <end position="260"/>
    </location>
</feature>
<organism evidence="3 4">
    <name type="scientific">Dipteronia dyeriana</name>
    <dbReference type="NCBI Taxonomy" id="168575"/>
    <lineage>
        <taxon>Eukaryota</taxon>
        <taxon>Viridiplantae</taxon>
        <taxon>Streptophyta</taxon>
        <taxon>Embryophyta</taxon>
        <taxon>Tracheophyta</taxon>
        <taxon>Spermatophyta</taxon>
        <taxon>Magnoliopsida</taxon>
        <taxon>eudicotyledons</taxon>
        <taxon>Gunneridae</taxon>
        <taxon>Pentapetalae</taxon>
        <taxon>rosids</taxon>
        <taxon>malvids</taxon>
        <taxon>Sapindales</taxon>
        <taxon>Sapindaceae</taxon>
        <taxon>Hippocastanoideae</taxon>
        <taxon>Acereae</taxon>
        <taxon>Dipteronia</taxon>
    </lineage>
</organism>
<dbReference type="AlphaFoldDB" id="A0AAD9X9L8"/>
<protein>
    <submittedName>
        <fullName evidence="3">Uncharacterized protein</fullName>
    </submittedName>
</protein>
<dbReference type="EMBL" id="JANJYI010000003">
    <property type="protein sequence ID" value="KAK2655349.1"/>
    <property type="molecule type" value="Genomic_DNA"/>
</dbReference>
<feature type="compositionally biased region" description="Basic and acidic residues" evidence="2">
    <location>
        <begin position="226"/>
        <end position="238"/>
    </location>
</feature>
<evidence type="ECO:0000256" key="2">
    <source>
        <dbReference type="SAM" id="MobiDB-lite"/>
    </source>
</evidence>
<proteinExistence type="predicted"/>
<reference evidence="3" key="1">
    <citation type="journal article" date="2023" name="Plant J.">
        <title>Genome sequences and population genomics provide insights into the demographic history, inbreeding, and mutation load of two 'living fossil' tree species of Dipteronia.</title>
        <authorList>
            <person name="Feng Y."/>
            <person name="Comes H.P."/>
            <person name="Chen J."/>
            <person name="Zhu S."/>
            <person name="Lu R."/>
            <person name="Zhang X."/>
            <person name="Li P."/>
            <person name="Qiu J."/>
            <person name="Olsen K.M."/>
            <person name="Qiu Y."/>
        </authorList>
    </citation>
    <scope>NUCLEOTIDE SEQUENCE</scope>
    <source>
        <strain evidence="3">KIB01</strain>
    </source>
</reference>
<dbReference type="PANTHER" id="PTHR48449:SF1">
    <property type="entry name" value="DUF1985 DOMAIN-CONTAINING PROTEIN"/>
    <property type="match status" value="1"/>
</dbReference>
<evidence type="ECO:0000313" key="4">
    <source>
        <dbReference type="Proteomes" id="UP001280121"/>
    </source>
</evidence>
<dbReference type="PANTHER" id="PTHR48449">
    <property type="entry name" value="DUF1985 DOMAIN-CONTAINING PROTEIN"/>
    <property type="match status" value="1"/>
</dbReference>
<accession>A0AAD9X9L8</accession>
<keyword evidence="1" id="KW-0175">Coiled coil</keyword>
<feature type="region of interest" description="Disordered" evidence="2">
    <location>
        <begin position="323"/>
        <end position="355"/>
    </location>
</feature>
<comment type="caution">
    <text evidence="3">The sequence shown here is derived from an EMBL/GenBank/DDBJ whole genome shotgun (WGS) entry which is preliminary data.</text>
</comment>
<name>A0AAD9X9L8_9ROSI</name>
<evidence type="ECO:0000256" key="1">
    <source>
        <dbReference type="SAM" id="Coils"/>
    </source>
</evidence>
<dbReference type="Proteomes" id="UP001280121">
    <property type="component" value="Unassembled WGS sequence"/>
</dbReference>
<gene>
    <name evidence="3" type="ORF">Ddye_008401</name>
</gene>
<feature type="coiled-coil region" evidence="1">
    <location>
        <begin position="266"/>
        <end position="293"/>
    </location>
</feature>
<evidence type="ECO:0000313" key="3">
    <source>
        <dbReference type="EMBL" id="KAK2655349.1"/>
    </source>
</evidence>
<feature type="compositionally biased region" description="Pro residues" evidence="2">
    <location>
        <begin position="345"/>
        <end position="355"/>
    </location>
</feature>
<keyword evidence="4" id="KW-1185">Reference proteome</keyword>